<protein>
    <recommendedName>
        <fullName evidence="4">Secreted protein</fullName>
    </recommendedName>
</protein>
<dbReference type="eggNOG" id="ENOG502ZJQ9">
    <property type="taxonomic scope" value="Bacteria"/>
</dbReference>
<name>W5WHG8_9PSEU</name>
<dbReference type="STRING" id="1449976.KALB_6822"/>
<evidence type="ECO:0000313" key="2">
    <source>
        <dbReference type="EMBL" id="AHI00181.1"/>
    </source>
</evidence>
<evidence type="ECO:0000256" key="1">
    <source>
        <dbReference type="SAM" id="SignalP"/>
    </source>
</evidence>
<reference evidence="2 3" key="1">
    <citation type="journal article" date="2014" name="BMC Genomics">
        <title>Complete genome sequence of producer of the glycopeptide antibiotic Aculeximycin Kutzneria albida DSM 43870T, a representative of minor genus of Pseudonocardiaceae.</title>
        <authorList>
            <person name="Rebets Y."/>
            <person name="Tokovenko B."/>
            <person name="Lushchyk I."/>
            <person name="Ruckert C."/>
            <person name="Zaburannyi N."/>
            <person name="Bechthold A."/>
            <person name="Kalinowski J."/>
            <person name="Luzhetskyy A."/>
        </authorList>
    </citation>
    <scope>NUCLEOTIDE SEQUENCE [LARGE SCALE GENOMIC DNA]</scope>
    <source>
        <strain evidence="2">DSM 43870</strain>
    </source>
</reference>
<dbReference type="HOGENOM" id="CLU_2023678_0_0_11"/>
<dbReference type="EMBL" id="CP007155">
    <property type="protein sequence ID" value="AHI00181.1"/>
    <property type="molecule type" value="Genomic_DNA"/>
</dbReference>
<dbReference type="KEGG" id="kal:KALB_6822"/>
<dbReference type="OrthoDB" id="3697710at2"/>
<keyword evidence="1" id="KW-0732">Signal</keyword>
<dbReference type="RefSeq" id="WP_148309755.1">
    <property type="nucleotide sequence ID" value="NZ_CP007155.1"/>
</dbReference>
<evidence type="ECO:0008006" key="4">
    <source>
        <dbReference type="Google" id="ProtNLM"/>
    </source>
</evidence>
<feature type="chain" id="PRO_5038572965" description="Secreted protein" evidence="1">
    <location>
        <begin position="25"/>
        <end position="122"/>
    </location>
</feature>
<sequence length="122" mass="12414">MATPSRRAGAAVALVLAAAGCAGGTEPAAPTTTTTTAVDAVTACTNQLAYWAREALRNARDTGLDYQEMGLSGDQYDALLALLGKARELGAQATPNWIAEQAKAACTRLAAAPSTSHAPGWP</sequence>
<dbReference type="AlphaFoldDB" id="W5WHG8"/>
<dbReference type="PROSITE" id="PS51257">
    <property type="entry name" value="PROKAR_LIPOPROTEIN"/>
    <property type="match status" value="1"/>
</dbReference>
<gene>
    <name evidence="2" type="ORF">KALB_6822</name>
</gene>
<evidence type="ECO:0000313" key="3">
    <source>
        <dbReference type="Proteomes" id="UP000019225"/>
    </source>
</evidence>
<dbReference type="Proteomes" id="UP000019225">
    <property type="component" value="Chromosome"/>
</dbReference>
<keyword evidence="3" id="KW-1185">Reference proteome</keyword>
<organism evidence="2 3">
    <name type="scientific">Kutzneria albida DSM 43870</name>
    <dbReference type="NCBI Taxonomy" id="1449976"/>
    <lineage>
        <taxon>Bacteria</taxon>
        <taxon>Bacillati</taxon>
        <taxon>Actinomycetota</taxon>
        <taxon>Actinomycetes</taxon>
        <taxon>Pseudonocardiales</taxon>
        <taxon>Pseudonocardiaceae</taxon>
        <taxon>Kutzneria</taxon>
    </lineage>
</organism>
<proteinExistence type="predicted"/>
<feature type="signal peptide" evidence="1">
    <location>
        <begin position="1"/>
        <end position="24"/>
    </location>
</feature>
<accession>W5WHG8</accession>